<gene>
    <name evidence="1" type="ORF">RhiirC2_727889</name>
</gene>
<feature type="non-terminal residue" evidence="1">
    <location>
        <position position="82"/>
    </location>
</feature>
<dbReference type="EMBL" id="LLXL01000053">
    <property type="protein sequence ID" value="PKK79173.1"/>
    <property type="molecule type" value="Genomic_DNA"/>
</dbReference>
<organism evidence="1 2">
    <name type="scientific">Rhizophagus irregularis</name>
    <dbReference type="NCBI Taxonomy" id="588596"/>
    <lineage>
        <taxon>Eukaryota</taxon>
        <taxon>Fungi</taxon>
        <taxon>Fungi incertae sedis</taxon>
        <taxon>Mucoromycota</taxon>
        <taxon>Glomeromycotina</taxon>
        <taxon>Glomeromycetes</taxon>
        <taxon>Glomerales</taxon>
        <taxon>Glomeraceae</taxon>
        <taxon>Rhizophagus</taxon>
    </lineage>
</organism>
<evidence type="ECO:0000313" key="2">
    <source>
        <dbReference type="Proteomes" id="UP000233469"/>
    </source>
</evidence>
<reference evidence="1 2" key="2">
    <citation type="submission" date="2017-10" db="EMBL/GenBank/DDBJ databases">
        <title>Extensive intraspecific genome diversity in a model arbuscular mycorrhizal fungus.</title>
        <authorList>
            <person name="Chen E.C.H."/>
            <person name="Morin E."/>
            <person name="Baudet D."/>
            <person name="Noel J."/>
            <person name="Ndikumana S."/>
            <person name="Charron P."/>
            <person name="St-Onge C."/>
            <person name="Giorgi J."/>
            <person name="Grigoriev I.V."/>
            <person name="Roux C."/>
            <person name="Martin F.M."/>
            <person name="Corradi N."/>
        </authorList>
    </citation>
    <scope>NUCLEOTIDE SEQUENCE [LARGE SCALE GENOMIC DNA]</scope>
    <source>
        <strain evidence="1 2">C2</strain>
    </source>
</reference>
<proteinExistence type="predicted"/>
<protein>
    <submittedName>
        <fullName evidence="1">Uncharacterized protein</fullName>
    </submittedName>
</protein>
<name>A0A2N1NZ70_9GLOM</name>
<dbReference type="AlphaFoldDB" id="A0A2N1NZ70"/>
<comment type="caution">
    <text evidence="1">The sequence shown here is derived from an EMBL/GenBank/DDBJ whole genome shotgun (WGS) entry which is preliminary data.</text>
</comment>
<sequence>MDLNDSENKIFGSLVQIEQNTYQNNHHMIVFTLMPALLYNETVLRCFFETFIASSSFVESKLFRFNFRENNLSKLKSEQEKV</sequence>
<dbReference type="Proteomes" id="UP000233469">
    <property type="component" value="Unassembled WGS sequence"/>
</dbReference>
<accession>A0A2N1NZ70</accession>
<reference evidence="1 2" key="1">
    <citation type="submission" date="2016-04" db="EMBL/GenBank/DDBJ databases">
        <title>Genome analyses suggest a sexual origin of heterokaryosis in a supposedly ancient asexual fungus.</title>
        <authorList>
            <person name="Ropars J."/>
            <person name="Sedzielewska K."/>
            <person name="Noel J."/>
            <person name="Charron P."/>
            <person name="Farinelli L."/>
            <person name="Marton T."/>
            <person name="Kruger M."/>
            <person name="Pelin A."/>
            <person name="Brachmann A."/>
            <person name="Corradi N."/>
        </authorList>
    </citation>
    <scope>NUCLEOTIDE SEQUENCE [LARGE SCALE GENOMIC DNA]</scope>
    <source>
        <strain evidence="1 2">C2</strain>
    </source>
</reference>
<evidence type="ECO:0000313" key="1">
    <source>
        <dbReference type="EMBL" id="PKK79173.1"/>
    </source>
</evidence>